<evidence type="ECO:0000313" key="9">
    <source>
        <dbReference type="Proteomes" id="UP001054889"/>
    </source>
</evidence>
<feature type="domain" description="SBNO alpha/beta" evidence="7">
    <location>
        <begin position="406"/>
        <end position="484"/>
    </location>
</feature>
<name>A0AAV5FPC5_ELECO</name>
<dbReference type="InterPro" id="IPR039187">
    <property type="entry name" value="SNO_AAA"/>
</dbReference>
<feature type="domain" description="Strawberry notch helicase C" evidence="5">
    <location>
        <begin position="214"/>
        <end position="352"/>
    </location>
</feature>
<sequence length="538" mass="59935">MDMKARGMYVCRTLSYKGADFDVLEAPLEERMLVPAVVRLAKEALADEKCVVIGLQSTGEARTEEAITKYGVELEDFVSGPRELLLKLIEDNYPLPPNPDCFQQGLHETSMLLLCSVCATCVHPGCLTPPLTGTMNKDWTCNGCKEKVEGYFTARDAYLTELSKSKEVALDMVNMHEKQQFMDGEKHIAIISEAGSAGVSLHAERRAKNQCQSRLLFTNLGGEKRFASIVAKRLESLGALTQGDRRAGPSLSAFNYDSNYGKKALAMMYRGIMEQDALPVVPLGCSENQASLQEFIATAKAALVAIGIVRDPVMLPQLHSYIDRLFDHFSSVLDIVIQNARNEGQLDSGIVDIKAKSVEMKELPKPVHVDSLSGASTVLFTFTIDRGVTWELANSMLEERLKDEACLSNDGFYESRRECMGRRHWLLAFEGSTEGMYKVIRPAVGEASREMPLVELKSKYRKISSIDKIGKGWQEEYDAASKQARRVHKRIRVARLETTSDNQRFVGLIIPNTAVELVLEGQLSVAMFDHPRTFILDF</sequence>
<dbReference type="Gene3D" id="3.30.40.10">
    <property type="entry name" value="Zinc/RING finger domain, C3HC4 (zinc finger)"/>
    <property type="match status" value="1"/>
</dbReference>
<comment type="caution">
    <text evidence="8">The sequence shown here is derived from an EMBL/GenBank/DDBJ whole genome shotgun (WGS) entry which is preliminary data.</text>
</comment>
<reference evidence="8" key="1">
    <citation type="journal article" date="2018" name="DNA Res.">
        <title>Multiple hybrid de novo genome assembly of finger millet, an orphan allotetraploid crop.</title>
        <authorList>
            <person name="Hatakeyama M."/>
            <person name="Aluri S."/>
            <person name="Balachadran M.T."/>
            <person name="Sivarajan S.R."/>
            <person name="Patrignani A."/>
            <person name="Gruter S."/>
            <person name="Poveda L."/>
            <person name="Shimizu-Inatsugi R."/>
            <person name="Baeten J."/>
            <person name="Francoijs K.J."/>
            <person name="Nataraja K.N."/>
            <person name="Reddy Y.A.N."/>
            <person name="Phadnis S."/>
            <person name="Ravikumar R.L."/>
            <person name="Schlapbach R."/>
            <person name="Sreeman S.M."/>
            <person name="Shimizu K.K."/>
        </authorList>
    </citation>
    <scope>NUCLEOTIDE SEQUENCE</scope>
</reference>
<keyword evidence="3" id="KW-0862">Zinc</keyword>
<accession>A0AAV5FPC5</accession>
<organism evidence="8 9">
    <name type="scientific">Eleusine coracana subsp. coracana</name>
    <dbReference type="NCBI Taxonomy" id="191504"/>
    <lineage>
        <taxon>Eukaryota</taxon>
        <taxon>Viridiplantae</taxon>
        <taxon>Streptophyta</taxon>
        <taxon>Embryophyta</taxon>
        <taxon>Tracheophyta</taxon>
        <taxon>Spermatophyta</taxon>
        <taxon>Magnoliopsida</taxon>
        <taxon>Liliopsida</taxon>
        <taxon>Poales</taxon>
        <taxon>Poaceae</taxon>
        <taxon>PACMAD clade</taxon>
        <taxon>Chloridoideae</taxon>
        <taxon>Cynodonteae</taxon>
        <taxon>Eleusininae</taxon>
        <taxon>Eleusine</taxon>
    </lineage>
</organism>
<dbReference type="GO" id="GO:0042393">
    <property type="term" value="F:histone binding"/>
    <property type="evidence" value="ECO:0007669"/>
    <property type="project" value="TreeGrafter"/>
</dbReference>
<reference evidence="8" key="2">
    <citation type="submission" date="2021-12" db="EMBL/GenBank/DDBJ databases">
        <title>Resequencing data analysis of finger millet.</title>
        <authorList>
            <person name="Hatakeyama M."/>
            <person name="Aluri S."/>
            <person name="Balachadran M.T."/>
            <person name="Sivarajan S.R."/>
            <person name="Poveda L."/>
            <person name="Shimizu-Inatsugi R."/>
            <person name="Schlapbach R."/>
            <person name="Sreeman S.M."/>
            <person name="Shimizu K.K."/>
        </authorList>
    </citation>
    <scope>NUCLEOTIDE SEQUENCE</scope>
</reference>
<evidence type="ECO:0000256" key="3">
    <source>
        <dbReference type="ARBA" id="ARBA00022833"/>
    </source>
</evidence>
<dbReference type="Pfam" id="PF13871">
    <property type="entry name" value="Helicase_C_4"/>
    <property type="match status" value="2"/>
</dbReference>
<dbReference type="Proteomes" id="UP001054889">
    <property type="component" value="Unassembled WGS sequence"/>
</dbReference>
<dbReference type="PANTHER" id="PTHR12706:SF31">
    <property type="entry name" value="PHD-TYPE DOMAIN-CONTAINING PROTEIN"/>
    <property type="match status" value="1"/>
</dbReference>
<dbReference type="Pfam" id="PF25373">
    <property type="entry name" value="SBNO"/>
    <property type="match status" value="1"/>
</dbReference>
<dbReference type="CDD" id="cd15489">
    <property type="entry name" value="PHD_SF"/>
    <property type="match status" value="1"/>
</dbReference>
<dbReference type="AlphaFoldDB" id="A0AAV5FPC5"/>
<dbReference type="InterPro" id="IPR057332">
    <property type="entry name" value="SBNO_a/b_dom"/>
</dbReference>
<dbReference type="InterPro" id="IPR026937">
    <property type="entry name" value="SBNO_Helicase_C_dom"/>
</dbReference>
<dbReference type="SUPFAM" id="SSF57903">
    <property type="entry name" value="FYVE/PHD zinc finger"/>
    <property type="match status" value="1"/>
</dbReference>
<dbReference type="GO" id="GO:0031490">
    <property type="term" value="F:chromatin DNA binding"/>
    <property type="evidence" value="ECO:0007669"/>
    <property type="project" value="TreeGrafter"/>
</dbReference>
<evidence type="ECO:0000259" key="6">
    <source>
        <dbReference type="Pfam" id="PF13872"/>
    </source>
</evidence>
<keyword evidence="1" id="KW-0479">Metal-binding</keyword>
<proteinExistence type="predicted"/>
<feature type="domain" description="Strawberry notch helicase C" evidence="5">
    <location>
        <begin position="160"/>
        <end position="211"/>
    </location>
</feature>
<feature type="domain" description="Strawberry notch AAA" evidence="6">
    <location>
        <begin position="1"/>
        <end position="32"/>
    </location>
</feature>
<evidence type="ECO:0000256" key="2">
    <source>
        <dbReference type="ARBA" id="ARBA00022771"/>
    </source>
</evidence>
<dbReference type="PANTHER" id="PTHR12706">
    <property type="entry name" value="STRAWBERRY NOTCH-RELATED"/>
    <property type="match status" value="1"/>
</dbReference>
<dbReference type="Pfam" id="PF13872">
    <property type="entry name" value="AAA_34"/>
    <property type="match status" value="1"/>
</dbReference>
<dbReference type="GO" id="GO:0005634">
    <property type="term" value="C:nucleus"/>
    <property type="evidence" value="ECO:0007669"/>
    <property type="project" value="TreeGrafter"/>
</dbReference>
<gene>
    <name evidence="8" type="primary">gb25595</name>
    <name evidence="8" type="ORF">PR202_gb25595</name>
</gene>
<dbReference type="EMBL" id="BQKI01000090">
    <property type="protein sequence ID" value="GJN36708.1"/>
    <property type="molecule type" value="Genomic_DNA"/>
</dbReference>
<dbReference type="InterPro" id="IPR013083">
    <property type="entry name" value="Znf_RING/FYVE/PHD"/>
</dbReference>
<evidence type="ECO:0000259" key="4">
    <source>
        <dbReference type="Pfam" id="PF00628"/>
    </source>
</evidence>
<keyword evidence="9" id="KW-1185">Reference proteome</keyword>
<keyword evidence="2" id="KW-0863">Zinc-finger</keyword>
<evidence type="ECO:0000256" key="1">
    <source>
        <dbReference type="ARBA" id="ARBA00022723"/>
    </source>
</evidence>
<dbReference type="InterPro" id="IPR011011">
    <property type="entry name" value="Znf_FYVE_PHD"/>
</dbReference>
<feature type="domain" description="PHD-type" evidence="4">
    <location>
        <begin position="106"/>
        <end position="144"/>
    </location>
</feature>
<evidence type="ECO:0000259" key="5">
    <source>
        <dbReference type="Pfam" id="PF13871"/>
    </source>
</evidence>
<protein>
    <submittedName>
        <fullName evidence="8">Uncharacterized protein</fullName>
    </submittedName>
</protein>
<evidence type="ECO:0000313" key="8">
    <source>
        <dbReference type="EMBL" id="GJN36708.1"/>
    </source>
</evidence>
<dbReference type="InterPro" id="IPR026741">
    <property type="entry name" value="SNO"/>
</dbReference>
<evidence type="ECO:0000259" key="7">
    <source>
        <dbReference type="Pfam" id="PF25373"/>
    </source>
</evidence>
<dbReference type="GO" id="GO:0006355">
    <property type="term" value="P:regulation of DNA-templated transcription"/>
    <property type="evidence" value="ECO:0007669"/>
    <property type="project" value="InterPro"/>
</dbReference>
<dbReference type="GO" id="GO:0008270">
    <property type="term" value="F:zinc ion binding"/>
    <property type="evidence" value="ECO:0007669"/>
    <property type="project" value="UniProtKB-KW"/>
</dbReference>
<dbReference type="Pfam" id="PF00628">
    <property type="entry name" value="PHD"/>
    <property type="match status" value="1"/>
</dbReference>
<dbReference type="InterPro" id="IPR019787">
    <property type="entry name" value="Znf_PHD-finger"/>
</dbReference>